<name>A0A365XSH2_9BACT</name>
<reference evidence="3 4" key="1">
    <citation type="submission" date="2018-05" db="EMBL/GenBank/DDBJ databases">
        <title>Chitinophaga sp. K3CV102501T nov., isolated from isolated from a monsoon evergreen broad-leaved forest soil.</title>
        <authorList>
            <person name="Lv Y."/>
        </authorList>
    </citation>
    <scope>NUCLEOTIDE SEQUENCE [LARGE SCALE GENOMIC DNA]</scope>
    <source>
        <strain evidence="3 4">GDMCC 1.1325</strain>
    </source>
</reference>
<dbReference type="InterPro" id="IPR001387">
    <property type="entry name" value="Cro/C1-type_HTH"/>
</dbReference>
<dbReference type="Gene3D" id="1.10.260.40">
    <property type="entry name" value="lambda repressor-like DNA-binding domains"/>
    <property type="match status" value="1"/>
</dbReference>
<dbReference type="InterPro" id="IPR010982">
    <property type="entry name" value="Lambda_DNA-bd_dom_sf"/>
</dbReference>
<feature type="domain" description="HTH cro/C1-type" evidence="2">
    <location>
        <begin position="7"/>
        <end position="61"/>
    </location>
</feature>
<evidence type="ECO:0000256" key="1">
    <source>
        <dbReference type="SAM" id="MobiDB-lite"/>
    </source>
</evidence>
<accession>A0A365XSH2</accession>
<keyword evidence="4" id="KW-1185">Reference proteome</keyword>
<dbReference type="SUPFAM" id="SSF47413">
    <property type="entry name" value="lambda repressor-like DNA-binding domains"/>
    <property type="match status" value="1"/>
</dbReference>
<sequence length="138" mass="15733">MTDGQRILYIRKLIKKSQQDFALMLGISQAALSDIENEKNGISYPVFKRLVEEVGIHPYWFMWEQDPIFRDNSFHDKYKISYKDASPTASVSASATSKKATGKKSGVQPEVTMEDILKELTMLRGEVSKIKQEGKKSR</sequence>
<dbReference type="RefSeq" id="WP_113617288.1">
    <property type="nucleotide sequence ID" value="NZ_QFFJ01000002.1"/>
</dbReference>
<dbReference type="GO" id="GO:0003677">
    <property type="term" value="F:DNA binding"/>
    <property type="evidence" value="ECO:0007669"/>
    <property type="project" value="InterPro"/>
</dbReference>
<evidence type="ECO:0000313" key="4">
    <source>
        <dbReference type="Proteomes" id="UP000253410"/>
    </source>
</evidence>
<organism evidence="3 4">
    <name type="scientific">Chitinophaga flava</name>
    <dbReference type="NCBI Taxonomy" id="2259036"/>
    <lineage>
        <taxon>Bacteria</taxon>
        <taxon>Pseudomonadati</taxon>
        <taxon>Bacteroidota</taxon>
        <taxon>Chitinophagia</taxon>
        <taxon>Chitinophagales</taxon>
        <taxon>Chitinophagaceae</taxon>
        <taxon>Chitinophaga</taxon>
    </lineage>
</organism>
<evidence type="ECO:0000259" key="2">
    <source>
        <dbReference type="PROSITE" id="PS50943"/>
    </source>
</evidence>
<dbReference type="AlphaFoldDB" id="A0A365XSH2"/>
<feature type="compositionally biased region" description="Low complexity" evidence="1">
    <location>
        <begin position="88"/>
        <end position="107"/>
    </location>
</feature>
<evidence type="ECO:0000313" key="3">
    <source>
        <dbReference type="EMBL" id="RBL88545.1"/>
    </source>
</evidence>
<dbReference type="EMBL" id="QFFJ01000002">
    <property type="protein sequence ID" value="RBL88545.1"/>
    <property type="molecule type" value="Genomic_DNA"/>
</dbReference>
<dbReference type="Proteomes" id="UP000253410">
    <property type="component" value="Unassembled WGS sequence"/>
</dbReference>
<dbReference type="OrthoDB" id="959646at2"/>
<dbReference type="SMART" id="SM00530">
    <property type="entry name" value="HTH_XRE"/>
    <property type="match status" value="1"/>
</dbReference>
<protein>
    <recommendedName>
        <fullName evidence="2">HTH cro/C1-type domain-containing protein</fullName>
    </recommendedName>
</protein>
<gene>
    <name evidence="3" type="ORF">DF182_18370</name>
</gene>
<dbReference type="CDD" id="cd00093">
    <property type="entry name" value="HTH_XRE"/>
    <property type="match status" value="1"/>
</dbReference>
<dbReference type="Pfam" id="PF12844">
    <property type="entry name" value="HTH_19"/>
    <property type="match status" value="1"/>
</dbReference>
<comment type="caution">
    <text evidence="3">The sequence shown here is derived from an EMBL/GenBank/DDBJ whole genome shotgun (WGS) entry which is preliminary data.</text>
</comment>
<proteinExistence type="predicted"/>
<feature type="region of interest" description="Disordered" evidence="1">
    <location>
        <begin position="84"/>
        <end position="108"/>
    </location>
</feature>
<dbReference type="PROSITE" id="PS50943">
    <property type="entry name" value="HTH_CROC1"/>
    <property type="match status" value="1"/>
</dbReference>